<protein>
    <submittedName>
        <fullName evidence="2">Uncharacterized protein</fullName>
    </submittedName>
</protein>
<organism evidence="2 3">
    <name type="scientific">Cinara cedri</name>
    <dbReference type="NCBI Taxonomy" id="506608"/>
    <lineage>
        <taxon>Eukaryota</taxon>
        <taxon>Metazoa</taxon>
        <taxon>Ecdysozoa</taxon>
        <taxon>Arthropoda</taxon>
        <taxon>Hexapoda</taxon>
        <taxon>Insecta</taxon>
        <taxon>Pterygota</taxon>
        <taxon>Neoptera</taxon>
        <taxon>Paraneoptera</taxon>
        <taxon>Hemiptera</taxon>
        <taxon>Sternorrhyncha</taxon>
        <taxon>Aphidomorpha</taxon>
        <taxon>Aphidoidea</taxon>
        <taxon>Aphididae</taxon>
        <taxon>Lachninae</taxon>
        <taxon>Cinara</taxon>
    </lineage>
</organism>
<dbReference type="AlphaFoldDB" id="A0A5E4N589"/>
<evidence type="ECO:0000256" key="1">
    <source>
        <dbReference type="SAM" id="SignalP"/>
    </source>
</evidence>
<keyword evidence="1" id="KW-0732">Signal</keyword>
<evidence type="ECO:0000313" key="3">
    <source>
        <dbReference type="Proteomes" id="UP000325440"/>
    </source>
</evidence>
<feature type="chain" id="PRO_5022965335" evidence="1">
    <location>
        <begin position="25"/>
        <end position="86"/>
    </location>
</feature>
<reference evidence="2 3" key="1">
    <citation type="submission" date="2019-08" db="EMBL/GenBank/DDBJ databases">
        <authorList>
            <person name="Alioto T."/>
            <person name="Alioto T."/>
            <person name="Gomez Garrido J."/>
        </authorList>
    </citation>
    <scope>NUCLEOTIDE SEQUENCE [LARGE SCALE GENOMIC DNA]</scope>
</reference>
<keyword evidence="3" id="KW-1185">Reference proteome</keyword>
<evidence type="ECO:0000313" key="2">
    <source>
        <dbReference type="EMBL" id="VVC39813.1"/>
    </source>
</evidence>
<dbReference type="Proteomes" id="UP000325440">
    <property type="component" value="Unassembled WGS sequence"/>
</dbReference>
<name>A0A5E4N589_9HEMI</name>
<feature type="signal peptide" evidence="1">
    <location>
        <begin position="1"/>
        <end position="24"/>
    </location>
</feature>
<dbReference type="EMBL" id="CABPRJ010001897">
    <property type="protein sequence ID" value="VVC39813.1"/>
    <property type="molecule type" value="Genomic_DNA"/>
</dbReference>
<proteinExistence type="predicted"/>
<sequence>MKSQNFVIFPLFCVLLFCVLSINSQQAPPCSPGCFPKLITETPSICSNGQPATPEGEFCECCPPPPLYPQTGPSPDLPPGRDPPPF</sequence>
<accession>A0A5E4N589</accession>
<gene>
    <name evidence="2" type="ORF">CINCED_3A008973</name>
</gene>